<organism evidence="9 10">
    <name type="scientific">Vagococcus allomyrinae</name>
    <dbReference type="NCBI Taxonomy" id="2794353"/>
    <lineage>
        <taxon>Bacteria</taxon>
        <taxon>Bacillati</taxon>
        <taxon>Bacillota</taxon>
        <taxon>Bacilli</taxon>
        <taxon>Lactobacillales</taxon>
        <taxon>Enterococcaceae</taxon>
        <taxon>Vagococcus</taxon>
    </lineage>
</organism>
<proteinExistence type="inferred from homology"/>
<dbReference type="Gene3D" id="1.10.3720.10">
    <property type="entry name" value="MetI-like"/>
    <property type="match status" value="1"/>
</dbReference>
<reference evidence="9" key="1">
    <citation type="submission" date="2020-12" db="EMBL/GenBank/DDBJ databases">
        <title>Vagococcus allomyrinae sp. nov. and Enterococcus lavae sp. nov., isolated from the larvae of Allomyrina dichotoma.</title>
        <authorList>
            <person name="Lee S.D."/>
        </authorList>
    </citation>
    <scope>NUCLEOTIDE SEQUENCE</scope>
    <source>
        <strain evidence="9">BWB3-3</strain>
    </source>
</reference>
<dbReference type="InterPro" id="IPR035906">
    <property type="entry name" value="MetI-like_sf"/>
</dbReference>
<feature type="transmembrane region" description="Helical" evidence="7">
    <location>
        <begin position="267"/>
        <end position="284"/>
    </location>
</feature>
<evidence type="ECO:0000256" key="1">
    <source>
        <dbReference type="ARBA" id="ARBA00004651"/>
    </source>
</evidence>
<evidence type="ECO:0000256" key="5">
    <source>
        <dbReference type="ARBA" id="ARBA00022989"/>
    </source>
</evidence>
<evidence type="ECO:0000256" key="3">
    <source>
        <dbReference type="ARBA" id="ARBA00022475"/>
    </source>
</evidence>
<comment type="similarity">
    <text evidence="7">Belongs to the binding-protein-dependent transport system permease family.</text>
</comment>
<keyword evidence="10" id="KW-1185">Reference proteome</keyword>
<dbReference type="Proteomes" id="UP000674938">
    <property type="component" value="Unassembled WGS sequence"/>
</dbReference>
<gene>
    <name evidence="9" type="ORF">I6N95_08715</name>
</gene>
<dbReference type="PROSITE" id="PS50928">
    <property type="entry name" value="ABC_TM1"/>
    <property type="match status" value="1"/>
</dbReference>
<keyword evidence="4 7" id="KW-0812">Transmembrane</keyword>
<dbReference type="CDD" id="cd06261">
    <property type="entry name" value="TM_PBP2"/>
    <property type="match status" value="1"/>
</dbReference>
<keyword evidence="5 7" id="KW-1133">Transmembrane helix</keyword>
<keyword evidence="3" id="KW-1003">Cell membrane</keyword>
<dbReference type="InterPro" id="IPR051393">
    <property type="entry name" value="ABC_transporter_permease"/>
</dbReference>
<protein>
    <submittedName>
        <fullName evidence="9">Sugar ABC transporter permease</fullName>
    </submittedName>
</protein>
<dbReference type="Pfam" id="PF00528">
    <property type="entry name" value="BPD_transp_1"/>
    <property type="match status" value="1"/>
</dbReference>
<evidence type="ECO:0000256" key="2">
    <source>
        <dbReference type="ARBA" id="ARBA00022448"/>
    </source>
</evidence>
<dbReference type="PANTHER" id="PTHR30193:SF37">
    <property type="entry name" value="INNER MEMBRANE ABC TRANSPORTER PERMEASE PROTEIN YCJO"/>
    <property type="match status" value="1"/>
</dbReference>
<evidence type="ECO:0000256" key="4">
    <source>
        <dbReference type="ARBA" id="ARBA00022692"/>
    </source>
</evidence>
<dbReference type="GO" id="GO:0055085">
    <property type="term" value="P:transmembrane transport"/>
    <property type="evidence" value="ECO:0007669"/>
    <property type="project" value="InterPro"/>
</dbReference>
<keyword evidence="2 7" id="KW-0813">Transport</keyword>
<dbReference type="InterPro" id="IPR000515">
    <property type="entry name" value="MetI-like"/>
</dbReference>
<feature type="transmembrane region" description="Helical" evidence="7">
    <location>
        <begin position="203"/>
        <end position="225"/>
    </location>
</feature>
<keyword evidence="6 7" id="KW-0472">Membrane</keyword>
<feature type="transmembrane region" description="Helical" evidence="7">
    <location>
        <begin position="75"/>
        <end position="97"/>
    </location>
</feature>
<dbReference type="SUPFAM" id="SSF161098">
    <property type="entry name" value="MetI-like"/>
    <property type="match status" value="1"/>
</dbReference>
<accession>A0A940SW71</accession>
<sequence length="297" mass="33199">MRLTQQKREKVLAWLFIAPAGLAFLVFMFWPVMYTLYLSLLKWNMVAPIKVPVGLGNYLDVLTDPVTLKLFANTALYMVLLMVLNFLIPYVFAFVNTFVMKRGKGVYKILLFMPSLISLVVGAIVLQWIFNPVSGPVGLLLAKIGITLPAWSKTKGLVIVVISLVAVFKTFGYNFLVLLSGMSNVSPELIEAARLEKTPDRQIFRRIVMPLTSSTAVYVLIMSIVQGLQYVFTPIKVLTQGGPNNASSNIIYGVYQEAFGYYNTGKASALSIMTLVVFVVLLLVEFKYVEKGVYYEN</sequence>
<evidence type="ECO:0000313" key="9">
    <source>
        <dbReference type="EMBL" id="MBP1041083.1"/>
    </source>
</evidence>
<evidence type="ECO:0000256" key="6">
    <source>
        <dbReference type="ARBA" id="ARBA00023136"/>
    </source>
</evidence>
<dbReference type="EMBL" id="JAEEGA010000005">
    <property type="protein sequence ID" value="MBP1041083.1"/>
    <property type="molecule type" value="Genomic_DNA"/>
</dbReference>
<feature type="transmembrane region" description="Helical" evidence="7">
    <location>
        <begin position="157"/>
        <end position="182"/>
    </location>
</feature>
<dbReference type="RefSeq" id="WP_209526726.1">
    <property type="nucleotide sequence ID" value="NZ_JAEEGA010000005.1"/>
</dbReference>
<evidence type="ECO:0000256" key="7">
    <source>
        <dbReference type="RuleBase" id="RU363032"/>
    </source>
</evidence>
<feature type="domain" description="ABC transmembrane type-1" evidence="8">
    <location>
        <begin position="71"/>
        <end position="285"/>
    </location>
</feature>
<feature type="transmembrane region" description="Helical" evidence="7">
    <location>
        <begin position="109"/>
        <end position="130"/>
    </location>
</feature>
<feature type="transmembrane region" description="Helical" evidence="7">
    <location>
        <begin position="12"/>
        <end position="33"/>
    </location>
</feature>
<dbReference type="PANTHER" id="PTHR30193">
    <property type="entry name" value="ABC TRANSPORTER PERMEASE PROTEIN"/>
    <property type="match status" value="1"/>
</dbReference>
<dbReference type="GO" id="GO:0005886">
    <property type="term" value="C:plasma membrane"/>
    <property type="evidence" value="ECO:0007669"/>
    <property type="project" value="UniProtKB-SubCell"/>
</dbReference>
<comment type="subcellular location">
    <subcellularLocation>
        <location evidence="1 7">Cell membrane</location>
        <topology evidence="1 7">Multi-pass membrane protein</topology>
    </subcellularLocation>
</comment>
<evidence type="ECO:0000313" key="10">
    <source>
        <dbReference type="Proteomes" id="UP000674938"/>
    </source>
</evidence>
<comment type="caution">
    <text evidence="9">The sequence shown here is derived from an EMBL/GenBank/DDBJ whole genome shotgun (WGS) entry which is preliminary data.</text>
</comment>
<dbReference type="AlphaFoldDB" id="A0A940SW71"/>
<name>A0A940SW71_9ENTE</name>
<evidence type="ECO:0000259" key="8">
    <source>
        <dbReference type="PROSITE" id="PS50928"/>
    </source>
</evidence>